<dbReference type="FunFam" id="3.30.2410.10:FF:000011">
    <property type="entry name" value="Putative Ubiquitin-protein ligase E3C"/>
    <property type="match status" value="1"/>
</dbReference>
<comment type="catalytic activity">
    <reaction evidence="1">
        <text>S-ubiquitinyl-[E2 ubiquitin-conjugating enzyme]-L-cysteine + [acceptor protein]-L-lysine = [E2 ubiquitin-conjugating enzyme]-L-cysteine + N(6)-ubiquitinyl-[acceptor protein]-L-lysine.</text>
        <dbReference type="EC" id="2.3.2.26"/>
    </reaction>
</comment>
<dbReference type="Gene3D" id="3.30.2160.10">
    <property type="entry name" value="Hect, E3 ligase catalytic domain"/>
    <property type="match status" value="1"/>
</dbReference>
<dbReference type="InterPro" id="IPR044611">
    <property type="entry name" value="E3A/B/C-like"/>
</dbReference>
<feature type="compositionally biased region" description="Basic residues" evidence="6">
    <location>
        <begin position="409"/>
        <end position="420"/>
    </location>
</feature>
<dbReference type="AlphaFoldDB" id="A0A7R9BRD4"/>
<dbReference type="EMBL" id="OA883595">
    <property type="protein sequence ID" value="CAD7279244.1"/>
    <property type="molecule type" value="Genomic_DNA"/>
</dbReference>
<dbReference type="Gene3D" id="3.30.2410.10">
    <property type="entry name" value="Hect, E3 ligase catalytic domain"/>
    <property type="match status" value="1"/>
</dbReference>
<dbReference type="CDD" id="cd00078">
    <property type="entry name" value="HECTc"/>
    <property type="match status" value="1"/>
</dbReference>
<evidence type="ECO:0000259" key="7">
    <source>
        <dbReference type="PROSITE" id="PS50237"/>
    </source>
</evidence>
<keyword evidence="4 5" id="KW-0833">Ubl conjugation pathway</keyword>
<evidence type="ECO:0000313" key="8">
    <source>
        <dbReference type="EMBL" id="CAD7279244.1"/>
    </source>
</evidence>
<dbReference type="OrthoDB" id="8068875at2759"/>
<dbReference type="Gene3D" id="3.90.1750.10">
    <property type="entry name" value="Hect, E3 ligase catalytic domains"/>
    <property type="match status" value="1"/>
</dbReference>
<gene>
    <name evidence="8" type="ORF">NMOB1V02_LOCUS6921</name>
</gene>
<feature type="active site" description="Glycyl thioester intermediate" evidence="5">
    <location>
        <position position="1130"/>
    </location>
</feature>
<evidence type="ECO:0000313" key="9">
    <source>
        <dbReference type="Proteomes" id="UP000678499"/>
    </source>
</evidence>
<evidence type="ECO:0000256" key="3">
    <source>
        <dbReference type="ARBA" id="ARBA00022679"/>
    </source>
</evidence>
<dbReference type="GO" id="GO:0000209">
    <property type="term" value="P:protein polyubiquitination"/>
    <property type="evidence" value="ECO:0007669"/>
    <property type="project" value="InterPro"/>
</dbReference>
<keyword evidence="9" id="KW-1185">Reference proteome</keyword>
<keyword evidence="3" id="KW-0808">Transferase</keyword>
<dbReference type="Pfam" id="PF00632">
    <property type="entry name" value="HECT"/>
    <property type="match status" value="1"/>
</dbReference>
<dbReference type="EMBL" id="CAJPEX010001558">
    <property type="protein sequence ID" value="CAG0919396.1"/>
    <property type="molecule type" value="Genomic_DNA"/>
</dbReference>
<evidence type="ECO:0000256" key="4">
    <source>
        <dbReference type="ARBA" id="ARBA00022786"/>
    </source>
</evidence>
<dbReference type="InterPro" id="IPR000569">
    <property type="entry name" value="HECT_dom"/>
</dbReference>
<dbReference type="SMART" id="SM00119">
    <property type="entry name" value="HECTc"/>
    <property type="match status" value="1"/>
</dbReference>
<dbReference type="EC" id="2.3.2.26" evidence="2"/>
<dbReference type="PANTHER" id="PTHR45700">
    <property type="entry name" value="UBIQUITIN-PROTEIN LIGASE E3C"/>
    <property type="match status" value="1"/>
</dbReference>
<feature type="domain" description="HECT" evidence="7">
    <location>
        <begin position="836"/>
        <end position="1166"/>
    </location>
</feature>
<reference evidence="8" key="1">
    <citation type="submission" date="2020-11" db="EMBL/GenBank/DDBJ databases">
        <authorList>
            <person name="Tran Van P."/>
        </authorList>
    </citation>
    <scope>NUCLEOTIDE SEQUENCE</scope>
</reference>
<feature type="region of interest" description="Disordered" evidence="6">
    <location>
        <begin position="401"/>
        <end position="422"/>
    </location>
</feature>
<evidence type="ECO:0000256" key="1">
    <source>
        <dbReference type="ARBA" id="ARBA00000885"/>
    </source>
</evidence>
<evidence type="ECO:0000256" key="6">
    <source>
        <dbReference type="SAM" id="MobiDB-lite"/>
    </source>
</evidence>
<dbReference type="InterPro" id="IPR035983">
    <property type="entry name" value="Hect_E3_ubiquitin_ligase"/>
</dbReference>
<proteinExistence type="predicted"/>
<accession>A0A7R9BRD4</accession>
<dbReference type="GO" id="GO:0009966">
    <property type="term" value="P:regulation of signal transduction"/>
    <property type="evidence" value="ECO:0007669"/>
    <property type="project" value="UniProtKB-ARBA"/>
</dbReference>
<evidence type="ECO:0000256" key="2">
    <source>
        <dbReference type="ARBA" id="ARBA00012485"/>
    </source>
</evidence>
<dbReference type="GO" id="GO:0061630">
    <property type="term" value="F:ubiquitin protein ligase activity"/>
    <property type="evidence" value="ECO:0007669"/>
    <property type="project" value="UniProtKB-EC"/>
</dbReference>
<dbReference type="PANTHER" id="PTHR45700:SF2">
    <property type="entry name" value="UBIQUITIN-PROTEIN LIGASE E3C"/>
    <property type="match status" value="1"/>
</dbReference>
<dbReference type="GO" id="GO:0006511">
    <property type="term" value="P:ubiquitin-dependent protein catabolic process"/>
    <property type="evidence" value="ECO:0007669"/>
    <property type="project" value="TreeGrafter"/>
</dbReference>
<organism evidence="8">
    <name type="scientific">Notodromas monacha</name>
    <dbReference type="NCBI Taxonomy" id="399045"/>
    <lineage>
        <taxon>Eukaryota</taxon>
        <taxon>Metazoa</taxon>
        <taxon>Ecdysozoa</taxon>
        <taxon>Arthropoda</taxon>
        <taxon>Crustacea</taxon>
        <taxon>Oligostraca</taxon>
        <taxon>Ostracoda</taxon>
        <taxon>Podocopa</taxon>
        <taxon>Podocopida</taxon>
        <taxon>Cypridocopina</taxon>
        <taxon>Cypridoidea</taxon>
        <taxon>Cyprididae</taxon>
        <taxon>Notodromas</taxon>
    </lineage>
</organism>
<dbReference type="SUPFAM" id="SSF56204">
    <property type="entry name" value="Hect, E3 ligase catalytic domain"/>
    <property type="match status" value="1"/>
</dbReference>
<protein>
    <recommendedName>
        <fullName evidence="2">HECT-type E3 ubiquitin transferase</fullName>
        <ecNumber evidence="2">2.3.2.26</ecNumber>
    </recommendedName>
</protein>
<evidence type="ECO:0000256" key="5">
    <source>
        <dbReference type="PROSITE-ProRule" id="PRU00104"/>
    </source>
</evidence>
<dbReference type="Proteomes" id="UP000678499">
    <property type="component" value="Unassembled WGS sequence"/>
</dbReference>
<name>A0A7R9BRD4_9CRUS</name>
<sequence>MYHFEGDFRKAPDQAYRTARGIRILTSGDVISRAQEERNRRENFRKESRSVFVIQKWVRRFLSHRKFCRLIIAEQSRIDTLLDRGLKEDEAEALHLRFLRLSNVAFLNHAHEYPSAWYPVAEIIFRNEPLLFGFRFRNPKVWNPLLIRTAIGLLKASINVYCDSEWILSTEKRTKLHGLLSALHRLTSPSARVFPVQNGIEHLKSWMSFVVQALKALMPWGFFSLMADLRCCAPEKQDYIFSPAGEQMLLAPLFFLMHDVAFDDNDVILDDEFRSSVMCYFGAEVLCNERMDLEFLTCERIQELFPGCFPLVIGRFSKALSKEMGDILSMAARHCDSLSDWESALTSFVRNLTVVAPSFSQGVITRPCSGRDWLICFSVFMKAVNSFASLSETLSNFRQNAENGNLSGRPKRRYWRKPRSLPKPSNNVVSSYGDNLSLDDSHDEYMDSEVSFDLTRGSDADARREIYCHVAKFFNDVYVVDNLTGNLSVWMKDEVCLLAFSWAMHAILIARRDSENGYLCVLLKDKMFTSSANIAELAINLWSLTKSMRKSSHVSVNTLWEAVQKGVSLSKSEAAVFLPLVTCTGMFMAYQLHSAMILGVPSSPAYETEEVELLADFYHLNYLDIVEEFTWLVNSVIRTLYPANTVMSGWKKKRGMGFTPVNCSPMEYDVWSLVYKAGVSMVRTVYDDAWRLRLVNSKEYWITFSCLKKFPFHQLRIDSEVIPRLNTYSMEEDEPWEHVTRRDSRFGFMDAYLPKPFDVAFPGGCSCPIEALGFSTLLNLQFLVPFIERVQLFMAMLIQDKSNTQGDAAVAGINVLDIGARRKRFYDDGFAAMKGVEVEVKPRWRVTLWNEAGAAEAGIDGGGVFREFLTELLKEAVNPNRGLFQYTTHNTLYPNPLATTSVDQSHDQFHFVGRMLGKAVYENLLIDLAFAPFFIAQLLAVPYEPKLEDLRDLDQNLYLGSFGFRDEIIIFFGTPNVVGIGSQEDYQSPVTVNNRFKYVKAFVEYKLVEEIRRPMDSLRLGFHEVIEPSWLAFFRSPDELMLILSGNQGPVDLDNLKMHTQYSGGYTSDHPTIGYFWQAVDKFSSEDRKLLLKFITSCSRPPVLGFGELNPKFCIQHGGAEDRLPTSSTCMNLLKLPEYSSVEVMDSKLKYAIRSGRIPSLNYFMFWMISLESYLPGVMIFSPYKKSGRQLSGSFALHSKDEAPPRVASRSSKETLKKNAKLISKILRGKLGYNKKRAPHLLSGEQNSARVN</sequence>
<dbReference type="PROSITE" id="PS50237">
    <property type="entry name" value="HECT"/>
    <property type="match status" value="1"/>
</dbReference>